<feature type="region of interest" description="Disordered" evidence="1">
    <location>
        <begin position="424"/>
        <end position="449"/>
    </location>
</feature>
<feature type="region of interest" description="Disordered" evidence="1">
    <location>
        <begin position="672"/>
        <end position="694"/>
    </location>
</feature>
<dbReference type="Proteomes" id="UP000030699">
    <property type="component" value="Unassembled WGS sequence"/>
</dbReference>
<accession>A0A024WH35</accession>
<evidence type="ECO:0000313" key="3">
    <source>
        <dbReference type="Proteomes" id="UP000030699"/>
    </source>
</evidence>
<organism evidence="2 3">
    <name type="scientific">Plasmodium falciparum MaliPS096_E11</name>
    <dbReference type="NCBI Taxonomy" id="1036727"/>
    <lineage>
        <taxon>Eukaryota</taxon>
        <taxon>Sar</taxon>
        <taxon>Alveolata</taxon>
        <taxon>Apicomplexa</taxon>
        <taxon>Aconoidasida</taxon>
        <taxon>Haemosporida</taxon>
        <taxon>Plasmodiidae</taxon>
        <taxon>Plasmodium</taxon>
        <taxon>Plasmodium (Laverania)</taxon>
    </lineage>
</organism>
<evidence type="ECO:0008006" key="4">
    <source>
        <dbReference type="Google" id="ProtNLM"/>
    </source>
</evidence>
<sequence>MKIVQAPFFSFFFFLFPVFCFFQCYGIYKNKKISKAFLIHKKEGGGKAFASNFRSKSKISNRSNKLNEHINNIHVGQIKLGYIYDIKDNDIYVKLKDKDRNVVIKKENNYLLENKLLYDYLYDRNLINDVLYNKISHENCKDVKDNRKDIQDHYKKQTNPCVVLIKEVNEKNDEILGELYYNEISKRKDKIFDKLNELKSMEKKIFIKILKNVRNKYYIVLINDCIKGYLLYDEKLNLSEQLHKNIDTYYNKKFNEKYDDQKKSKNINNELIYNNSKRLSAYIIDVNKKLEYVFLSLYKYPENILNQKLEDIQHTILQENLFENNYFKAEVTDYCNNGNNIIVKIFENKNASIRVKIKSHNIINTRNILRNFDYLKNKVITHEFNKYFTNMDDLIHQNVAKGNINKNLINQEIYAKEKNIQSNEKNYNNHDNSNDINSNVNKSNDNSSSYKNIAKKKKDYIEKFKQFKDQYYGCKDVDALKYINVDDYIYKREKLLYVRIINKTLDRNVYEGSMVHSEIINKNIYDIIKQITNKNNICINYDAKLRYPSKVIAFFNNFVILSTKILKTDILTDIIKNQESNKINDKSKLPNIVEKDVITLIEKRYIDHENLKVGDIFFCRFENVKRQSIRNVFNLSNSAIINIYNTFFKKDKDSYIVPSKYKEEQHMLHDEIKQKETKKQQQQQQQKKKKKKIYINSSSTNEDINIVNNIDTKNQEDGNQKSTTEYVNKNINQHTFEELFFEKYDIYFMKAELHKDTEYRLNKNNIDKNFKLLKNICDNYLSGFNKSYVNYSSIREHYILTYLGEENYKIYRQIVSDYFSSNENSYKELLQTDCQELLTSIFDIALDKPNELNIENIQNFNKLLWDKVNKLNVNELNYVLQDLKKLKNRLYIYPCSYDNQIGRMNLILNNQKPIKKEHILNLNVNDNIKELLLKEYKNFTFPIDYIKELILKKKFSKHKDNDKIGIIYILAEETIHLYENSAKDVEPFSEDQLNTLRAQVLKKSKKNIIEGSPQEEESFHSSLYDVENNQIRKILYMIKEDLEKQKKKNKLDEVDKEYEEEQKTHIDATEYHKNLPELEEMNKLSEDVFYMKLPFVE</sequence>
<dbReference type="AlphaFoldDB" id="A0A024WH35"/>
<gene>
    <name evidence="2" type="ORF">PFMALIP_05553</name>
</gene>
<reference evidence="2 3" key="1">
    <citation type="submission" date="2013-02" db="EMBL/GenBank/DDBJ databases">
        <title>The Genome Annotation of Plasmodium falciparum MaliPS096_E11.</title>
        <authorList>
            <consortium name="The Broad Institute Genome Sequencing Platform"/>
            <consortium name="The Broad Institute Genome Sequencing Center for Infectious Disease"/>
            <person name="Neafsey D."/>
            <person name="Hoffman S."/>
            <person name="Volkman S."/>
            <person name="Rosenthal P."/>
            <person name="Walker B."/>
            <person name="Young S.K."/>
            <person name="Zeng Q."/>
            <person name="Gargeya S."/>
            <person name="Fitzgerald M."/>
            <person name="Haas B."/>
            <person name="Abouelleil A."/>
            <person name="Allen A.W."/>
            <person name="Alvarado L."/>
            <person name="Arachchi H.M."/>
            <person name="Berlin A.M."/>
            <person name="Chapman S.B."/>
            <person name="Gainer-Dewar J."/>
            <person name="Goldberg J."/>
            <person name="Griggs A."/>
            <person name="Gujja S."/>
            <person name="Hansen M."/>
            <person name="Howarth C."/>
            <person name="Imamovic A."/>
            <person name="Ireland A."/>
            <person name="Larimer J."/>
            <person name="McCowan C."/>
            <person name="Murphy C."/>
            <person name="Pearson M."/>
            <person name="Poon T.W."/>
            <person name="Priest M."/>
            <person name="Roberts A."/>
            <person name="Saif S."/>
            <person name="Shea T."/>
            <person name="Sisk P."/>
            <person name="Sykes S."/>
            <person name="Wortman J."/>
            <person name="Nusbaum C."/>
            <person name="Birren B."/>
        </authorList>
    </citation>
    <scope>NUCLEOTIDE SEQUENCE [LARGE SCALE GENOMIC DNA]</scope>
    <source>
        <strain evidence="2 3">MaliPS096_E11</strain>
    </source>
</reference>
<dbReference type="EMBL" id="KI925626">
    <property type="protein sequence ID" value="ETW46308.1"/>
    <property type="molecule type" value="Genomic_DNA"/>
</dbReference>
<dbReference type="OrthoDB" id="392019at2759"/>
<evidence type="ECO:0000313" key="2">
    <source>
        <dbReference type="EMBL" id="ETW46308.1"/>
    </source>
</evidence>
<reference evidence="2 3" key="2">
    <citation type="submission" date="2013-02" db="EMBL/GenBank/DDBJ databases">
        <title>The Genome Sequence of Plasmodium falciparum MaliPS096_E11.</title>
        <authorList>
            <consortium name="The Broad Institute Genome Sequencing Platform"/>
            <consortium name="The Broad Institute Genome Sequencing Center for Infectious Disease"/>
            <person name="Neafsey D."/>
            <person name="Cheeseman I."/>
            <person name="Volkman S."/>
            <person name="Adams J."/>
            <person name="Walker B."/>
            <person name="Young S.K."/>
            <person name="Zeng Q."/>
            <person name="Gargeya S."/>
            <person name="Fitzgerald M."/>
            <person name="Haas B."/>
            <person name="Abouelleil A."/>
            <person name="Alvarado L."/>
            <person name="Arachchi H.M."/>
            <person name="Berlin A.M."/>
            <person name="Chapman S.B."/>
            <person name="Dewar J."/>
            <person name="Goldberg J."/>
            <person name="Griggs A."/>
            <person name="Gujja S."/>
            <person name="Hansen M."/>
            <person name="Howarth C."/>
            <person name="Imamovic A."/>
            <person name="Larimer J."/>
            <person name="McCowan C."/>
            <person name="Murphy C."/>
            <person name="Neiman D."/>
            <person name="Pearson M."/>
            <person name="Priest M."/>
            <person name="Roberts A."/>
            <person name="Saif S."/>
            <person name="Shea T."/>
            <person name="Sisk P."/>
            <person name="Sykes S."/>
            <person name="Wortman J."/>
            <person name="Nusbaum C."/>
            <person name="Birren B."/>
        </authorList>
    </citation>
    <scope>NUCLEOTIDE SEQUENCE [LARGE SCALE GENOMIC DNA]</scope>
    <source>
        <strain evidence="2 3">MaliPS096_E11</strain>
    </source>
</reference>
<name>A0A024WH35_PLAFA</name>
<protein>
    <recommendedName>
        <fullName evidence="4">Chloroquine resistance marker protein</fullName>
    </recommendedName>
</protein>
<evidence type="ECO:0000256" key="1">
    <source>
        <dbReference type="SAM" id="MobiDB-lite"/>
    </source>
</evidence>
<proteinExistence type="predicted"/>